<dbReference type="InterPro" id="IPR006085">
    <property type="entry name" value="XPG_DNA_repair_N"/>
</dbReference>
<dbReference type="Pfam" id="PF00752">
    <property type="entry name" value="XPG_N"/>
    <property type="match status" value="1"/>
</dbReference>
<evidence type="ECO:0000259" key="8">
    <source>
        <dbReference type="SMART" id="SM00484"/>
    </source>
</evidence>
<evidence type="ECO:0000256" key="5">
    <source>
        <dbReference type="ARBA" id="ARBA00022801"/>
    </source>
</evidence>
<dbReference type="Gene3D" id="1.10.150.20">
    <property type="entry name" value="5' to 3' exonuclease, C-terminal subdomain"/>
    <property type="match status" value="1"/>
</dbReference>
<evidence type="ECO:0000256" key="4">
    <source>
        <dbReference type="ARBA" id="ARBA00022759"/>
    </source>
</evidence>
<dbReference type="SUPFAM" id="SSF88723">
    <property type="entry name" value="PIN domain-like"/>
    <property type="match status" value="1"/>
</dbReference>
<dbReference type="SMART" id="SM00484">
    <property type="entry name" value="XPGI"/>
    <property type="match status" value="1"/>
</dbReference>
<dbReference type="FunFam" id="1.10.150.20:FF:000009">
    <property type="entry name" value="Flap endonuclease 1"/>
    <property type="match status" value="1"/>
</dbReference>
<evidence type="ECO:0000256" key="7">
    <source>
        <dbReference type="ARBA" id="ARBA00023128"/>
    </source>
</evidence>
<evidence type="ECO:0000256" key="1">
    <source>
        <dbReference type="ARBA" id="ARBA00001946"/>
    </source>
</evidence>
<evidence type="ECO:0000256" key="2">
    <source>
        <dbReference type="ARBA" id="ARBA00022722"/>
    </source>
</evidence>
<evidence type="ECO:0000256" key="6">
    <source>
        <dbReference type="ARBA" id="ARBA00022842"/>
    </source>
</evidence>
<evidence type="ECO:0000256" key="3">
    <source>
        <dbReference type="ARBA" id="ARBA00022723"/>
    </source>
</evidence>
<dbReference type="GO" id="GO:0046872">
    <property type="term" value="F:metal ion binding"/>
    <property type="evidence" value="ECO:0007669"/>
    <property type="project" value="UniProtKB-KW"/>
</dbReference>
<keyword evidence="5" id="KW-0378">Hydrolase</keyword>
<keyword evidence="3" id="KW-0479">Metal-binding</keyword>
<keyword evidence="2" id="KW-0540">Nuclease</keyword>
<dbReference type="InterPro" id="IPR006084">
    <property type="entry name" value="XPG/Rad2"/>
</dbReference>
<keyword evidence="7" id="KW-0496">Mitochondrion</keyword>
<comment type="cofactor">
    <cofactor evidence="1">
        <name>Mg(2+)</name>
        <dbReference type="ChEBI" id="CHEBI:18420"/>
    </cofactor>
</comment>
<dbReference type="AlphaFoldDB" id="A0A6C0K961"/>
<name>A0A6C0K961_9ZZZZ</name>
<dbReference type="Pfam" id="PF00867">
    <property type="entry name" value="XPG_I"/>
    <property type="match status" value="1"/>
</dbReference>
<evidence type="ECO:0008006" key="11">
    <source>
        <dbReference type="Google" id="ProtNLM"/>
    </source>
</evidence>
<dbReference type="InterPro" id="IPR029060">
    <property type="entry name" value="PIN-like_dom_sf"/>
</dbReference>
<dbReference type="PRINTS" id="PR00853">
    <property type="entry name" value="XPGRADSUPER"/>
</dbReference>
<dbReference type="Gene3D" id="3.40.50.1010">
    <property type="entry name" value="5'-nuclease"/>
    <property type="match status" value="1"/>
</dbReference>
<organism evidence="10">
    <name type="scientific">viral metagenome</name>
    <dbReference type="NCBI Taxonomy" id="1070528"/>
    <lineage>
        <taxon>unclassified sequences</taxon>
        <taxon>metagenomes</taxon>
        <taxon>organismal metagenomes</taxon>
    </lineage>
</organism>
<dbReference type="InterPro" id="IPR036279">
    <property type="entry name" value="5-3_exonuclease_C_sf"/>
</dbReference>
<keyword evidence="6" id="KW-0460">Magnesium</keyword>
<dbReference type="GO" id="GO:0003677">
    <property type="term" value="F:DNA binding"/>
    <property type="evidence" value="ECO:0007669"/>
    <property type="project" value="InterPro"/>
</dbReference>
<proteinExistence type="predicted"/>
<evidence type="ECO:0000259" key="9">
    <source>
        <dbReference type="SMART" id="SM00485"/>
    </source>
</evidence>
<feature type="domain" description="XPG N-terminal" evidence="9">
    <location>
        <begin position="1"/>
        <end position="97"/>
    </location>
</feature>
<sequence length="328" mass="37510">MGVRGLMSLIHKHSPNAVVTLRAKDIRNKVFVIDTSILLYKYSHASKTFKNAHISGFLNRITTWVQAGVVPLFVFDGEPPDAKLQTLRKRKEEKRKLYIRVEKLEQDILTLTDPKAKILVEQQIKTIRNQIVHVTPEQKEDVIELLKILGIPFIEAKGEAEHLCSYLQRNGVGDFTVTDDSDAFAFGSTKVIRFIKNNNMGCLECYCLDSILKDLGLSFKRFLDLCILCGCDFCDTIPRVGALTAFALMKKHATIEEILEQNPKYKPSEKFDYANARYIFQAPVEDVIDPKYIALKPFDEGALIGFMCHKFPKEQITKFVNRYKKSRI</sequence>
<reference evidence="10" key="1">
    <citation type="journal article" date="2020" name="Nature">
        <title>Giant virus diversity and host interactions through global metagenomics.</title>
        <authorList>
            <person name="Schulz F."/>
            <person name="Roux S."/>
            <person name="Paez-Espino D."/>
            <person name="Jungbluth S."/>
            <person name="Walsh D.A."/>
            <person name="Denef V.J."/>
            <person name="McMahon K.D."/>
            <person name="Konstantinidis K.T."/>
            <person name="Eloe-Fadrosh E.A."/>
            <person name="Kyrpides N.C."/>
            <person name="Woyke T."/>
        </authorList>
    </citation>
    <scope>NUCLEOTIDE SEQUENCE</scope>
    <source>
        <strain evidence="10">GVMAG-S-1102113-126</strain>
    </source>
</reference>
<dbReference type="InterPro" id="IPR008918">
    <property type="entry name" value="HhH2"/>
</dbReference>
<protein>
    <recommendedName>
        <fullName evidence="11">XPG N-terminal domain-containing protein</fullName>
    </recommendedName>
</protein>
<feature type="domain" description="XPG-I" evidence="8">
    <location>
        <begin position="147"/>
        <end position="217"/>
    </location>
</feature>
<dbReference type="PANTHER" id="PTHR11081:SF9">
    <property type="entry name" value="FLAP ENDONUCLEASE 1"/>
    <property type="match status" value="1"/>
</dbReference>
<dbReference type="SMART" id="SM00279">
    <property type="entry name" value="HhH2"/>
    <property type="match status" value="1"/>
</dbReference>
<dbReference type="SUPFAM" id="SSF47807">
    <property type="entry name" value="5' to 3' exonuclease, C-terminal subdomain"/>
    <property type="match status" value="1"/>
</dbReference>
<dbReference type="PANTHER" id="PTHR11081">
    <property type="entry name" value="FLAP ENDONUCLEASE FAMILY MEMBER"/>
    <property type="match status" value="1"/>
</dbReference>
<accession>A0A6C0K961</accession>
<evidence type="ECO:0000313" key="10">
    <source>
        <dbReference type="EMBL" id="QHU14595.1"/>
    </source>
</evidence>
<dbReference type="SMART" id="SM00485">
    <property type="entry name" value="XPGN"/>
    <property type="match status" value="1"/>
</dbReference>
<dbReference type="InterPro" id="IPR006086">
    <property type="entry name" value="XPG-I_dom"/>
</dbReference>
<keyword evidence="4" id="KW-0255">Endonuclease</keyword>
<dbReference type="GO" id="GO:0017108">
    <property type="term" value="F:5'-flap endonuclease activity"/>
    <property type="evidence" value="ECO:0007669"/>
    <property type="project" value="TreeGrafter"/>
</dbReference>
<dbReference type="EMBL" id="MN740844">
    <property type="protein sequence ID" value="QHU14595.1"/>
    <property type="molecule type" value="Genomic_DNA"/>
</dbReference>